<protein>
    <submittedName>
        <fullName evidence="1">Epimerase</fullName>
    </submittedName>
</protein>
<dbReference type="Gene3D" id="3.40.50.720">
    <property type="entry name" value="NAD(P)-binding Rossmann-like Domain"/>
    <property type="match status" value="1"/>
</dbReference>
<gene>
    <name evidence="1" type="ORF">GETHOR_25000</name>
</gene>
<accession>A0ABM8DTJ1</accession>
<evidence type="ECO:0000313" key="2">
    <source>
        <dbReference type="Proteomes" id="UP001242010"/>
    </source>
</evidence>
<dbReference type="EMBL" id="AP027079">
    <property type="protein sequence ID" value="BDU70399.1"/>
    <property type="molecule type" value="Genomic_DNA"/>
</dbReference>
<dbReference type="Proteomes" id="UP001242010">
    <property type="component" value="Chromosome"/>
</dbReference>
<organism evidence="1 2">
    <name type="scientific">Geothrix oryzae</name>
    <dbReference type="NCBI Taxonomy" id="2927975"/>
    <lineage>
        <taxon>Bacteria</taxon>
        <taxon>Pseudomonadati</taxon>
        <taxon>Acidobacteriota</taxon>
        <taxon>Holophagae</taxon>
        <taxon>Holophagales</taxon>
        <taxon>Holophagaceae</taxon>
        <taxon>Geothrix</taxon>
    </lineage>
</organism>
<sequence length="229" mass="24732">MKILLFGATGMIGQGVLRECLRDPRVTQVLIVGRHAAGQAHPKVRELLHQDFFDFSALEGELSGLDTCFFCLGVSSAGLDEAAYRRVTHDLALAAAGTLARLNPAMTFIYVSGAGTDGTGQGRTMWARVKGQTENALRGLPFRAVHLFRPGVIQPLSGITSRTRWYRVFYGVMGPFFPWLRRLFPGTIITTEELGRAMIRVALEGAPAAVLEARDLIALGGPPTPGVAP</sequence>
<reference evidence="2" key="1">
    <citation type="journal article" date="2023" name="Int. J. Syst. Evol. Microbiol.">
        <title>Mesoterricola silvestris gen. nov., sp. nov., Mesoterricola sediminis sp. nov., Geothrix oryzae sp. nov., Geothrix edaphica sp. nov., Geothrix rubra sp. nov., and Geothrix limicola sp. nov., six novel members of Acidobacteriota isolated from soils.</title>
        <authorList>
            <person name="Itoh H."/>
            <person name="Sugisawa Y."/>
            <person name="Mise K."/>
            <person name="Xu Z."/>
            <person name="Kuniyasu M."/>
            <person name="Ushijima N."/>
            <person name="Kawano K."/>
            <person name="Kobayashi E."/>
            <person name="Shiratori Y."/>
            <person name="Masuda Y."/>
            <person name="Senoo K."/>
        </authorList>
    </citation>
    <scope>NUCLEOTIDE SEQUENCE [LARGE SCALE GENOMIC DNA]</scope>
    <source>
        <strain evidence="2">Red222</strain>
    </source>
</reference>
<dbReference type="PANTHER" id="PTHR14097:SF8">
    <property type="entry name" value="NAD(P)-BINDING DOMAIN-CONTAINING PROTEIN"/>
    <property type="match status" value="1"/>
</dbReference>
<dbReference type="PANTHER" id="PTHR14097">
    <property type="entry name" value="OXIDOREDUCTASE HTATIP2"/>
    <property type="match status" value="1"/>
</dbReference>
<dbReference type="SUPFAM" id="SSF51735">
    <property type="entry name" value="NAD(P)-binding Rossmann-fold domains"/>
    <property type="match status" value="1"/>
</dbReference>
<dbReference type="InterPro" id="IPR036291">
    <property type="entry name" value="NAD(P)-bd_dom_sf"/>
</dbReference>
<keyword evidence="2" id="KW-1185">Reference proteome</keyword>
<name>A0ABM8DTJ1_9BACT</name>
<evidence type="ECO:0000313" key="1">
    <source>
        <dbReference type="EMBL" id="BDU70399.1"/>
    </source>
</evidence>
<proteinExistence type="predicted"/>
<dbReference type="RefSeq" id="WP_286354117.1">
    <property type="nucleotide sequence ID" value="NZ_AP027079.1"/>
</dbReference>